<dbReference type="InterPro" id="IPR005111">
    <property type="entry name" value="MoeA_C_domain_IV"/>
</dbReference>
<evidence type="ECO:0000313" key="2">
    <source>
        <dbReference type="EMBL" id="MCP3429905.1"/>
    </source>
</evidence>
<keyword evidence="3" id="KW-1185">Reference proteome</keyword>
<feature type="non-terminal residue" evidence="2">
    <location>
        <position position="86"/>
    </location>
</feature>
<comment type="caution">
    <text evidence="2">The sequence shown here is derived from an EMBL/GenBank/DDBJ whole genome shotgun (WGS) entry which is preliminary data.</text>
</comment>
<accession>A0AA41X0Y0</accession>
<feature type="non-terminal residue" evidence="2">
    <location>
        <position position="1"/>
    </location>
</feature>
<evidence type="ECO:0000313" key="3">
    <source>
        <dbReference type="Proteomes" id="UP001165413"/>
    </source>
</evidence>
<evidence type="ECO:0000259" key="1">
    <source>
        <dbReference type="Pfam" id="PF03454"/>
    </source>
</evidence>
<dbReference type="SUPFAM" id="SSF63867">
    <property type="entry name" value="MoeA C-terminal domain-like"/>
    <property type="match status" value="1"/>
</dbReference>
<dbReference type="GO" id="GO:0032324">
    <property type="term" value="P:molybdopterin cofactor biosynthetic process"/>
    <property type="evidence" value="ECO:0007669"/>
    <property type="project" value="InterPro"/>
</dbReference>
<feature type="domain" description="MoeA C-terminal" evidence="1">
    <location>
        <begin position="32"/>
        <end position="84"/>
    </location>
</feature>
<dbReference type="EMBL" id="JANATA010000195">
    <property type="protein sequence ID" value="MCP3429905.1"/>
    <property type="molecule type" value="Genomic_DNA"/>
</dbReference>
<gene>
    <name evidence="2" type="ORF">NLF92_13270</name>
</gene>
<dbReference type="AlphaFoldDB" id="A0AA41X0Y0"/>
<dbReference type="Pfam" id="PF03454">
    <property type="entry name" value="MoeA_C"/>
    <property type="match status" value="1"/>
</dbReference>
<protein>
    <recommendedName>
        <fullName evidence="1">MoeA C-terminal domain-containing protein</fullName>
    </recommendedName>
</protein>
<proteinExistence type="predicted"/>
<reference evidence="2" key="1">
    <citation type="submission" date="2022-07" db="EMBL/GenBank/DDBJ databases">
        <title>Characterization of the Novel Bacterium Alteromonas immobilis LMIT006 and Alteromonas gregis LMIT007.</title>
        <authorList>
            <person name="Lin X."/>
        </authorList>
    </citation>
    <scope>NUCLEOTIDE SEQUENCE</scope>
    <source>
        <strain evidence="2">LMIT007</strain>
    </source>
</reference>
<dbReference type="RefSeq" id="WP_254102715.1">
    <property type="nucleotide sequence ID" value="NZ_JANATA010000195.1"/>
</dbReference>
<sequence length="86" mass="9175">VAALVCTLIFARPAMGLMAGGGWQEPQGFDLPAAFAKRKKPGRREYLRARVRNGQVEVFKSEGSGRISGLSWAEGLVELGDGAAEI</sequence>
<name>A0AA41X0Y0_9ALTE</name>
<organism evidence="2 3">
    <name type="scientific">Opacimonas viscosa</name>
    <dbReference type="NCBI Taxonomy" id="2961944"/>
    <lineage>
        <taxon>Bacteria</taxon>
        <taxon>Pseudomonadati</taxon>
        <taxon>Pseudomonadota</taxon>
        <taxon>Gammaproteobacteria</taxon>
        <taxon>Alteromonadales</taxon>
        <taxon>Alteromonadaceae</taxon>
        <taxon>Opacimonas</taxon>
    </lineage>
</organism>
<dbReference type="Proteomes" id="UP001165413">
    <property type="component" value="Unassembled WGS sequence"/>
</dbReference>
<dbReference type="Gene3D" id="2.40.340.10">
    <property type="entry name" value="MoeA, C-terminal, domain IV"/>
    <property type="match status" value="1"/>
</dbReference>
<dbReference type="InterPro" id="IPR036688">
    <property type="entry name" value="MoeA_C_domain_IV_sf"/>
</dbReference>